<reference evidence="13" key="1">
    <citation type="submission" date="2022-07" db="EMBL/GenBank/DDBJ databases">
        <title>Phylogenomic reconstructions and comparative analyses of Kickxellomycotina fungi.</title>
        <authorList>
            <person name="Reynolds N.K."/>
            <person name="Stajich J.E."/>
            <person name="Barry K."/>
            <person name="Grigoriev I.V."/>
            <person name="Crous P."/>
            <person name="Smith M.E."/>
        </authorList>
    </citation>
    <scope>NUCLEOTIDE SEQUENCE</scope>
    <source>
        <strain evidence="13">BCRC 34381</strain>
    </source>
</reference>
<sequence length="1326" mass="144795">MRNLSILSEQAAVLPEDYFLLSGDEHAGVRNPGAAFCIDVTEEEDCVYVVAGNSSNSAFLLLLESGRVADTIPLPFAAAGSNVASMHFMVEREMVVVVLASGDIYTVTKSGNIDAVGTVDAGIAAAAWSPDEEVLAMVTNEGRLLLMTNDFDPLDEFPLAQGEQGEEIPVAVGWGSVDTQYHGREKQATDTHEQQQQQQVSAAGANGGYDDRRVRISWRGDGAFVAVSYLTAEERREIRVFTREGRLHSAAERVDALEHALAWKPSGQLFASTQRLPHRHDVVFFERNGLRHGGFSLRGTGQRVLDLAWNADSSVLAVVVEESGCVYVELWTDKNYHWYLKQRIGSELVGAITHVVWHLEEPLRLYVASATAMARVCLHSAPSVARVASEASNAAACVVDGASILYTPFSYANVPPPMALHTLELPRPAAHAVFAGFGDGNDFAVLLADRKTVVCYCCDYASRVAGAVPPRKLCEVSVGCGAWVRQIAWPQPHLLVSLGAYQSTGSERGMGRQALFVTEFDDLGQASTQTFMVDDLAEGADIALLTAAPHIGKVLAAAVDGQVYVVNLQSGGADLLRVAHLPEACVEIDAVRTDDDDDDSIVVLGRTGRNQLFANDHLLSTMCLSFYLRRDMLLFTTTTHSMRFVQVGADLTSAVLSEGNEADGNGSAKYDERQRRVESGSTIVLASPVGDAVVLQMPRGNLETIRPRALVLAAVRRMLDARRFRDAVATCRVNRIDMNIIHDHAPATFMDELPEFVRQVDNPDLLNLFVTSLRDEDVTKSMYTGMDKSASGADSARAGKVNSVCRALRPVLQALGEQRYMPTLLTTLVCQAPADIPGALQLLAPLAPEERETALTYLLYLSDVDTVYDAALGMYDLPLALLVAQRSQRDPREYLPALGKLHAIADEEYRRYCIDVQLKHPELALRNLCAAYENARSGNGDEAELWREVRAFVAERELYELALGLLADNAVQHADMCRLYGDYLAAAKQWAQAAAAYLLAGTVPLAIESFIQASEWRTAMSLASNKDVSGFSEQMVHDAAVQASLVLTEHHRFADAARVLLEYTGEDEEAVALFVRGAHWAEAIRYAHLNGRADLVETTVVPGVETAANATLDDIEEIATTITTKLARLREVRATPLEVIVNAHAMMQRADGDDALDNVDVMSDTASMASQFSTFTGTVTNATSNVTGSTARRISKSRIKKKEERRRIRGKKGSIYEESYLVDSISKLVDRVRVNQSAVHDVCLVLIQFARPHVAQKLQKEFAALVLIVLDNADYVFDQQRVQLQMGENGVPEPVPVDTNSFGVSSQPKHPKPVLPTFGWKISALL</sequence>
<dbReference type="OrthoDB" id="40048at2759"/>
<dbReference type="InterPro" id="IPR056165">
    <property type="entry name" value="Beta-prop_ELP1_2nd"/>
</dbReference>
<comment type="caution">
    <text evidence="13">The sequence shown here is derived from an EMBL/GenBank/DDBJ whole genome shotgun (WGS) entry which is preliminary data.</text>
</comment>
<dbReference type="InterPro" id="IPR056166">
    <property type="entry name" value="TPR_ELP1"/>
</dbReference>
<dbReference type="PIRSF" id="PIRSF017233">
    <property type="entry name" value="IKAP"/>
    <property type="match status" value="1"/>
</dbReference>
<evidence type="ECO:0000313" key="13">
    <source>
        <dbReference type="EMBL" id="KAJ1727708.1"/>
    </source>
</evidence>
<accession>A0A9W7Y4U6</accession>
<evidence type="ECO:0000259" key="12">
    <source>
        <dbReference type="Pfam" id="PF23936"/>
    </source>
</evidence>
<evidence type="ECO:0000259" key="10">
    <source>
        <dbReference type="Pfam" id="PF23878"/>
    </source>
</evidence>
<dbReference type="GO" id="GO:0033588">
    <property type="term" value="C:elongator holoenzyme complex"/>
    <property type="evidence" value="ECO:0007669"/>
    <property type="project" value="InterPro"/>
</dbReference>
<evidence type="ECO:0000259" key="9">
    <source>
        <dbReference type="Pfam" id="PF23797"/>
    </source>
</evidence>
<feature type="domain" description="ELP1 TPR" evidence="10">
    <location>
        <begin position="909"/>
        <end position="1085"/>
    </location>
</feature>
<comment type="pathway">
    <text evidence="1">tRNA modification; 5-methoxycarbonylmethyl-2-thiouridine-tRNA biosynthesis.</text>
</comment>
<evidence type="ECO:0000259" key="8">
    <source>
        <dbReference type="Pfam" id="PF04762"/>
    </source>
</evidence>
<evidence type="ECO:0000256" key="1">
    <source>
        <dbReference type="ARBA" id="ARBA00005043"/>
    </source>
</evidence>
<evidence type="ECO:0000256" key="2">
    <source>
        <dbReference type="ARBA" id="ARBA00006086"/>
    </source>
</evidence>
<keyword evidence="14" id="KW-1185">Reference proteome</keyword>
<evidence type="ECO:0000256" key="4">
    <source>
        <dbReference type="ARBA" id="ARBA00022694"/>
    </source>
</evidence>
<dbReference type="InterPro" id="IPR006849">
    <property type="entry name" value="Elp1"/>
</dbReference>
<dbReference type="Pfam" id="PF23878">
    <property type="entry name" value="TPR_ELP1"/>
    <property type="match status" value="1"/>
</dbReference>
<dbReference type="GO" id="GO:0000049">
    <property type="term" value="F:tRNA binding"/>
    <property type="evidence" value="ECO:0007669"/>
    <property type="project" value="TreeGrafter"/>
</dbReference>
<dbReference type="EMBL" id="JANBOI010001008">
    <property type="protein sequence ID" value="KAJ1727708.1"/>
    <property type="molecule type" value="Genomic_DNA"/>
</dbReference>
<evidence type="ECO:0000313" key="14">
    <source>
        <dbReference type="Proteomes" id="UP001143981"/>
    </source>
</evidence>
<dbReference type="SUPFAM" id="SSF69322">
    <property type="entry name" value="Tricorn protease domain 2"/>
    <property type="match status" value="1"/>
</dbReference>
<dbReference type="Pfam" id="PF04762">
    <property type="entry name" value="Beta-prop_ELP1_1st"/>
    <property type="match status" value="1"/>
</dbReference>
<keyword evidence="4" id="KW-0819">tRNA processing</keyword>
<dbReference type="GO" id="GO:0002926">
    <property type="term" value="P:tRNA wobble base 5-methoxycarbonylmethyl-2-thiouridinylation"/>
    <property type="evidence" value="ECO:0007669"/>
    <property type="project" value="TreeGrafter"/>
</dbReference>
<organism evidence="13 14">
    <name type="scientific">Coemansia biformis</name>
    <dbReference type="NCBI Taxonomy" id="1286918"/>
    <lineage>
        <taxon>Eukaryota</taxon>
        <taxon>Fungi</taxon>
        <taxon>Fungi incertae sedis</taxon>
        <taxon>Zoopagomycota</taxon>
        <taxon>Kickxellomycotina</taxon>
        <taxon>Kickxellomycetes</taxon>
        <taxon>Kickxellales</taxon>
        <taxon>Kickxellaceae</taxon>
        <taxon>Coemansia</taxon>
    </lineage>
</organism>
<dbReference type="Pfam" id="PF23925">
    <property type="entry name" value="A-sol_ELP1"/>
    <property type="match status" value="1"/>
</dbReference>
<comment type="similarity">
    <text evidence="2 6">Belongs to the ELP1/IKA1 family.</text>
</comment>
<dbReference type="Gene3D" id="2.130.10.10">
    <property type="entry name" value="YVTN repeat-like/Quinoprotein amine dehydrogenase"/>
    <property type="match status" value="1"/>
</dbReference>
<feature type="domain" description="ELP1 N-terminal second beta-propeller" evidence="9">
    <location>
        <begin position="398"/>
        <end position="684"/>
    </location>
</feature>
<dbReference type="PANTHER" id="PTHR12747">
    <property type="entry name" value="ELONGATOR COMPLEX PROTEIN 1"/>
    <property type="match status" value="1"/>
</dbReference>
<dbReference type="GO" id="GO:0005829">
    <property type="term" value="C:cytosol"/>
    <property type="evidence" value="ECO:0007669"/>
    <property type="project" value="TreeGrafter"/>
</dbReference>
<dbReference type="InterPro" id="IPR056167">
    <property type="entry name" value="A-sol_ELP1"/>
</dbReference>
<feature type="domain" description="ELP1 first N-terminal beta-propeller" evidence="8">
    <location>
        <begin position="1"/>
        <end position="359"/>
    </location>
</feature>
<keyword evidence="6" id="KW-0539">Nucleus</keyword>
<dbReference type="Proteomes" id="UP001143981">
    <property type="component" value="Unassembled WGS sequence"/>
</dbReference>
<dbReference type="Pfam" id="PF23797">
    <property type="entry name" value="Beta-prop_ELP1_2nd"/>
    <property type="match status" value="1"/>
</dbReference>
<dbReference type="InterPro" id="IPR056169">
    <property type="entry name" value="HB_ELP1"/>
</dbReference>
<evidence type="ECO:0000256" key="6">
    <source>
        <dbReference type="PIRNR" id="PIRNR017233"/>
    </source>
</evidence>
<dbReference type="InterPro" id="IPR056164">
    <property type="entry name" value="Beta-prop_ELP1_1st"/>
</dbReference>
<feature type="domain" description="ELP1 alpha-solenoid" evidence="11">
    <location>
        <begin position="708"/>
        <end position="901"/>
    </location>
</feature>
<comment type="function">
    <text evidence="6">Component of the elongator complex which is required for multiple tRNA modifications, including mcm5U (5-methoxycarbonylmethyl uridine), mcm5s2U (5-methoxycarbonylmethyl-2-thiouridine), and ncm5U (5-carbamoylmethyl uridine). The elongator complex catalyzes formation of carboxymethyluridine in the wobble base at position 34 in tRNAs.</text>
</comment>
<comment type="subcellular location">
    <subcellularLocation>
        <location evidence="6">Cytoplasm</location>
    </subcellularLocation>
    <subcellularLocation>
        <location evidence="6">Nucleus</location>
    </subcellularLocation>
</comment>
<evidence type="ECO:0000259" key="11">
    <source>
        <dbReference type="Pfam" id="PF23925"/>
    </source>
</evidence>
<evidence type="ECO:0000256" key="7">
    <source>
        <dbReference type="SAM" id="MobiDB-lite"/>
    </source>
</evidence>
<dbReference type="InterPro" id="IPR015943">
    <property type="entry name" value="WD40/YVTN_repeat-like_dom_sf"/>
</dbReference>
<evidence type="ECO:0000256" key="3">
    <source>
        <dbReference type="ARBA" id="ARBA00022490"/>
    </source>
</evidence>
<feature type="compositionally biased region" description="Basic and acidic residues" evidence="7">
    <location>
        <begin position="184"/>
        <end position="193"/>
    </location>
</feature>
<feature type="region of interest" description="Disordered" evidence="7">
    <location>
        <begin position="184"/>
        <end position="207"/>
    </location>
</feature>
<dbReference type="Pfam" id="PF23936">
    <property type="entry name" value="HB_ELP1"/>
    <property type="match status" value="1"/>
</dbReference>
<gene>
    <name evidence="13" type="primary">ELP1</name>
    <name evidence="13" type="ORF">LPJ61_004433</name>
</gene>
<dbReference type="GO" id="GO:0005634">
    <property type="term" value="C:nucleus"/>
    <property type="evidence" value="ECO:0007669"/>
    <property type="project" value="UniProtKB-SubCell"/>
</dbReference>
<dbReference type="PANTHER" id="PTHR12747:SF0">
    <property type="entry name" value="ELONGATOR COMPLEX PROTEIN 1"/>
    <property type="match status" value="1"/>
</dbReference>
<name>A0A9W7Y4U6_9FUNG</name>
<keyword evidence="3 6" id="KW-0963">Cytoplasm</keyword>
<protein>
    <recommendedName>
        <fullName evidence="5 6">Elongator complex protein 1</fullName>
    </recommendedName>
</protein>
<evidence type="ECO:0000256" key="5">
    <source>
        <dbReference type="ARBA" id="ARBA00029535"/>
    </source>
</evidence>
<feature type="domain" description="ELP1 three-helical bundle" evidence="12">
    <location>
        <begin position="1094"/>
        <end position="1267"/>
    </location>
</feature>
<proteinExistence type="inferred from homology"/>